<protein>
    <submittedName>
        <fullName evidence="1">Uncharacterized protein</fullName>
    </submittedName>
</protein>
<accession>J4HVU7</accession>
<proteinExistence type="predicted"/>
<dbReference type="RefSeq" id="XP_012180415.1">
    <property type="nucleotide sequence ID" value="XM_012325025.1"/>
</dbReference>
<reference evidence="1 2" key="1">
    <citation type="journal article" date="2012" name="Appl. Environ. Microbiol.">
        <title>Short-read sequencing for genomic analysis of the brown rot fungus Fibroporia radiculosa.</title>
        <authorList>
            <person name="Tang J.D."/>
            <person name="Perkins A.D."/>
            <person name="Sonstegard T.S."/>
            <person name="Schroeder S.G."/>
            <person name="Burgess S.C."/>
            <person name="Diehl S.V."/>
        </authorList>
    </citation>
    <scope>NUCLEOTIDE SEQUENCE [LARGE SCALE GENOMIC DNA]</scope>
    <source>
        <strain evidence="1 2">TFFH 294</strain>
    </source>
</reference>
<keyword evidence="2" id="KW-1185">Reference proteome</keyword>
<dbReference type="InParanoid" id="J4HVU7"/>
<dbReference type="AlphaFoldDB" id="J4HVU7"/>
<name>J4HVU7_9APHY</name>
<organism evidence="1 2">
    <name type="scientific">Fibroporia radiculosa</name>
    <dbReference type="NCBI Taxonomy" id="599839"/>
    <lineage>
        <taxon>Eukaryota</taxon>
        <taxon>Fungi</taxon>
        <taxon>Dikarya</taxon>
        <taxon>Basidiomycota</taxon>
        <taxon>Agaricomycotina</taxon>
        <taxon>Agaricomycetes</taxon>
        <taxon>Polyporales</taxon>
        <taxon>Fibroporiaceae</taxon>
        <taxon>Fibroporia</taxon>
    </lineage>
</organism>
<gene>
    <name evidence="1" type="ORF">FIBRA_03180</name>
</gene>
<dbReference type="GeneID" id="24096043"/>
<sequence length="160" mass="17911">MFSQLCDALGSDSPNIPGQPPVAKLDADVNSLGILDGASSLPVHVNEINWEWASKTSEWMLIDEERMDTTSPHDVASSVTEPQAAVRKRQMAVIKLWRRLRRKPSPALAPEPRFVHDRSYYRSGSPSTFHNLLSALLKVQAANMDTLSRRANYGRLSEQR</sequence>
<evidence type="ECO:0000313" key="1">
    <source>
        <dbReference type="EMBL" id="CCM01132.1"/>
    </source>
</evidence>
<evidence type="ECO:0000313" key="2">
    <source>
        <dbReference type="Proteomes" id="UP000006352"/>
    </source>
</evidence>
<dbReference type="HOGENOM" id="CLU_1652174_0_0_1"/>
<dbReference type="Proteomes" id="UP000006352">
    <property type="component" value="Unassembled WGS sequence"/>
</dbReference>
<dbReference type="EMBL" id="HE797020">
    <property type="protein sequence ID" value="CCM01132.1"/>
    <property type="molecule type" value="Genomic_DNA"/>
</dbReference>